<name>A0A089YVG4_9PSED</name>
<dbReference type="eggNOG" id="COG3271">
    <property type="taxonomic scope" value="Bacteria"/>
</dbReference>
<dbReference type="HOGENOM" id="CLU_108021_0_0_6"/>
<dbReference type="RefSeq" id="WP_043189515.1">
    <property type="nucleotide sequence ID" value="NZ_CP009533.1"/>
</dbReference>
<dbReference type="AlphaFoldDB" id="A0A089YVG4"/>
<feature type="signal peptide" evidence="1">
    <location>
        <begin position="1"/>
        <end position="19"/>
    </location>
</feature>
<keyword evidence="3" id="KW-1185">Reference proteome</keyword>
<keyword evidence="1" id="KW-0732">Signal</keyword>
<dbReference type="PROSITE" id="PS51257">
    <property type="entry name" value="PROKAR_LIPOPROTEIN"/>
    <property type="match status" value="1"/>
</dbReference>
<dbReference type="EMBL" id="CP009533">
    <property type="protein sequence ID" value="AIS17740.1"/>
    <property type="molecule type" value="Genomic_DNA"/>
</dbReference>
<evidence type="ECO:0000313" key="2">
    <source>
        <dbReference type="EMBL" id="AIS17740.1"/>
    </source>
</evidence>
<sequence length="223" mass="24064">MLPKMNVMARTLLVCSLLAGVAACTSSNGPALPGLADRVELNGVPFFRGNANQSGSMVLASMLSQQGITITPGLLDPALKLPGETDRLQQNIAQVAREYGLLVYPLDPELNALLAQVSAGNPVMLRYSEGSAFWSQPRYALLVGYDRFKRHVLLRSGMNRRLQMDFGSFSSAWKSAGSWAILVQQPNQLPAQLDRQRWLDAARETAAAGQEPAAARARKAVGA</sequence>
<proteinExistence type="predicted"/>
<dbReference type="Proteomes" id="UP000029499">
    <property type="component" value="Chromosome"/>
</dbReference>
<dbReference type="STRING" id="216142.LT40_10190"/>
<organism evidence="2 3">
    <name type="scientific">Pseudomonas rhizosphaerae</name>
    <dbReference type="NCBI Taxonomy" id="216142"/>
    <lineage>
        <taxon>Bacteria</taxon>
        <taxon>Pseudomonadati</taxon>
        <taxon>Pseudomonadota</taxon>
        <taxon>Gammaproteobacteria</taxon>
        <taxon>Pseudomonadales</taxon>
        <taxon>Pseudomonadaceae</taxon>
        <taxon>Pseudomonas</taxon>
    </lineage>
</organism>
<accession>A0A089YVG4</accession>
<dbReference type="KEGG" id="prh:LT40_10190"/>
<evidence type="ECO:0000256" key="1">
    <source>
        <dbReference type="SAM" id="SignalP"/>
    </source>
</evidence>
<evidence type="ECO:0000313" key="3">
    <source>
        <dbReference type="Proteomes" id="UP000029499"/>
    </source>
</evidence>
<gene>
    <name evidence="2" type="ORF">LT40_10190</name>
</gene>
<protein>
    <submittedName>
        <fullName evidence="2">Lipoprotein</fullName>
    </submittedName>
</protein>
<keyword evidence="2" id="KW-0449">Lipoprotein</keyword>
<feature type="chain" id="PRO_5001852278" evidence="1">
    <location>
        <begin position="20"/>
        <end position="223"/>
    </location>
</feature>
<dbReference type="Gene3D" id="3.90.70.10">
    <property type="entry name" value="Cysteine proteinases"/>
    <property type="match status" value="1"/>
</dbReference>
<reference evidence="2 3" key="1">
    <citation type="journal article" date="2015" name="J. Biotechnol.">
        <title>Complete genome sequence of Pseudomonas rhizosphaerae IH5T (=DSM 16299T), a phosphate-solubilizing rhizobacterium for bacterial biofertilizer.</title>
        <authorList>
            <person name="Kwak Y."/>
            <person name="Jung B.K."/>
            <person name="Shin J.H."/>
        </authorList>
    </citation>
    <scope>NUCLEOTIDE SEQUENCE [LARGE SCALE GENOMIC DNA]</scope>
    <source>
        <strain evidence="2">DSM 16299</strain>
    </source>
</reference>
<dbReference type="OrthoDB" id="5611441at2"/>